<feature type="signal peptide" evidence="1">
    <location>
        <begin position="1"/>
        <end position="24"/>
    </location>
</feature>
<dbReference type="Gene3D" id="3.40.630.10">
    <property type="entry name" value="Zn peptidases"/>
    <property type="match status" value="1"/>
</dbReference>
<dbReference type="SUPFAM" id="SSF53187">
    <property type="entry name" value="Zn-dependent exopeptidases"/>
    <property type="match status" value="1"/>
</dbReference>
<dbReference type="RefSeq" id="WP_011584412.1">
    <property type="nucleotide sequence ID" value="NC_008255.1"/>
</dbReference>
<dbReference type="EMBL" id="CP000383">
    <property type="protein sequence ID" value="ABG58297.1"/>
    <property type="molecule type" value="Genomic_DNA"/>
</dbReference>
<dbReference type="InterPro" id="IPR018247">
    <property type="entry name" value="EF_Hand_1_Ca_BS"/>
</dbReference>
<name>A0A6N4SPP7_CYTH3</name>
<dbReference type="Gene3D" id="3.50.30.30">
    <property type="match status" value="1"/>
</dbReference>
<evidence type="ECO:0000256" key="1">
    <source>
        <dbReference type="SAM" id="SignalP"/>
    </source>
</evidence>
<keyword evidence="4" id="KW-1185">Reference proteome</keyword>
<keyword evidence="3" id="KW-0645">Protease</keyword>
<organism evidence="3 4">
    <name type="scientific">Cytophaga hutchinsonii (strain ATCC 33406 / DSM 1761 / CIP 103989 / NBRC 15051 / NCIMB 9469 / D465)</name>
    <dbReference type="NCBI Taxonomy" id="269798"/>
    <lineage>
        <taxon>Bacteria</taxon>
        <taxon>Pseudomonadati</taxon>
        <taxon>Bacteroidota</taxon>
        <taxon>Cytophagia</taxon>
        <taxon>Cytophagales</taxon>
        <taxon>Cytophagaceae</taxon>
        <taxon>Cytophaga</taxon>
    </lineage>
</organism>
<dbReference type="Proteomes" id="UP000001822">
    <property type="component" value="Chromosome"/>
</dbReference>
<proteinExistence type="predicted"/>
<dbReference type="GO" id="GO:0008235">
    <property type="term" value="F:metalloexopeptidase activity"/>
    <property type="evidence" value="ECO:0007669"/>
    <property type="project" value="InterPro"/>
</dbReference>
<reference evidence="3 4" key="1">
    <citation type="journal article" date="2007" name="Appl. Environ. Microbiol.">
        <title>Genome sequence of the cellulolytic gliding bacterium Cytophaga hutchinsonii.</title>
        <authorList>
            <person name="Xie G."/>
            <person name="Bruce D.C."/>
            <person name="Challacombe J.F."/>
            <person name="Chertkov O."/>
            <person name="Detter J.C."/>
            <person name="Gilna P."/>
            <person name="Han C.S."/>
            <person name="Lucas S."/>
            <person name="Misra M."/>
            <person name="Myers G.L."/>
            <person name="Richardson P."/>
            <person name="Tapia R."/>
            <person name="Thayer N."/>
            <person name="Thompson L.S."/>
            <person name="Brettin T.S."/>
            <person name="Henrissat B."/>
            <person name="Wilson D.B."/>
            <person name="McBride M.J."/>
        </authorList>
    </citation>
    <scope>NUCLEOTIDE SEQUENCE [LARGE SCALE GENOMIC DNA]</scope>
    <source>
        <strain evidence="4">ATCC 33406 / DSM 1761 / CIP 103989 / NBRC 15051 / NCIMB 9469 / D465</strain>
    </source>
</reference>
<protein>
    <submittedName>
        <fullName evidence="3">Possible aminopeptidase</fullName>
    </submittedName>
</protein>
<keyword evidence="3" id="KW-0378">Hydrolase</keyword>
<keyword evidence="1" id="KW-0732">Signal</keyword>
<feature type="domain" description="Peptidase M28" evidence="2">
    <location>
        <begin position="301"/>
        <end position="514"/>
    </location>
</feature>
<keyword evidence="3" id="KW-0031">Aminopeptidase</keyword>
<feature type="chain" id="PRO_5026945460" evidence="1">
    <location>
        <begin position="25"/>
        <end position="533"/>
    </location>
</feature>
<sequence length="533" mass="59335">MTTFFRKYLLLQTFVFSGISALYAQPIPDMAKAQTAALNSITAADLSAYLHIVASDSMEGRATGEAGQKRTALYLADKFKEFGLSPAVPTAVDKSYFQKFSLVEKTWKEVWLKVGNKQKEFLKDFYAYGDVQLPEATAMKIVCAGYGIEARNYSDYTNLDVKDKGVIIFTGEPFKDSVSLVTKTKQSSTWANDWRAKADLAYKKGAKAVFIIVGNTDTDFETRLAALKDHLNAPSMAFTHKKKASAFFVPASLAAEMLKSTPDALASYKKNRTGTNTPYPFKSAKVIAKAGVTERTVETENVLAVIEGSRYPEEIVVLTAHYDHLGIENGQICYGADDDGSGTVALLEIAQAFSIAKSLGHGPARTILFMPVTGEERGLMGSEYYTDKPVFPLKNTVADLNIDMIGRVDAAHPNVIDENYVYIIGDNRLSSELHTLSENANTGWQGPKIVLDYTYNSFDDPNRFYYRSDHYNFAKNNIPVIFYFSGIHADYHKPTDTVDKIRFDKMAKITQLVFLTAWQLANMDHRLVVDRTE</sequence>
<evidence type="ECO:0000313" key="3">
    <source>
        <dbReference type="EMBL" id="ABG58297.1"/>
    </source>
</evidence>
<evidence type="ECO:0000259" key="2">
    <source>
        <dbReference type="Pfam" id="PF04389"/>
    </source>
</evidence>
<dbReference type="InterPro" id="IPR007484">
    <property type="entry name" value="Peptidase_M28"/>
</dbReference>
<gene>
    <name evidence="3" type="primary">yfbL</name>
    <name evidence="3" type="ordered locus">CHU_1020</name>
</gene>
<dbReference type="GO" id="GO:0004177">
    <property type="term" value="F:aminopeptidase activity"/>
    <property type="evidence" value="ECO:0007669"/>
    <property type="project" value="UniProtKB-KW"/>
</dbReference>
<dbReference type="OrthoDB" id="1521787at2"/>
<dbReference type="InterPro" id="IPR045175">
    <property type="entry name" value="M28_fam"/>
</dbReference>
<dbReference type="PANTHER" id="PTHR12147">
    <property type="entry name" value="METALLOPEPTIDASE M28 FAMILY MEMBER"/>
    <property type="match status" value="1"/>
</dbReference>
<dbReference type="PROSITE" id="PS00018">
    <property type="entry name" value="EF_HAND_1"/>
    <property type="match status" value="1"/>
</dbReference>
<dbReference type="AlphaFoldDB" id="A0A6N4SPP7"/>
<dbReference type="GO" id="GO:0006508">
    <property type="term" value="P:proteolysis"/>
    <property type="evidence" value="ECO:0007669"/>
    <property type="project" value="InterPro"/>
</dbReference>
<dbReference type="Pfam" id="PF04389">
    <property type="entry name" value="Peptidase_M28"/>
    <property type="match status" value="1"/>
</dbReference>
<accession>A0A6N4SPP7</accession>
<dbReference type="KEGG" id="chu:CHU_1020"/>
<dbReference type="PANTHER" id="PTHR12147:SF26">
    <property type="entry name" value="PEPTIDASE M28 DOMAIN-CONTAINING PROTEIN"/>
    <property type="match status" value="1"/>
</dbReference>
<evidence type="ECO:0000313" key="4">
    <source>
        <dbReference type="Proteomes" id="UP000001822"/>
    </source>
</evidence>